<proteinExistence type="predicted"/>
<sequence length="82" mass="8516">MEAEPQLTSAQKGCGVVAGDQATSDLVGDPPSWSVGLPTGLGEDDESQSRSIRVRRPPTGPVGGAPKVGWFRRSGGLVSPEW</sequence>
<evidence type="ECO:0000256" key="1">
    <source>
        <dbReference type="SAM" id="MobiDB-lite"/>
    </source>
</evidence>
<comment type="caution">
    <text evidence="2">The sequence shown here is derived from an EMBL/GenBank/DDBJ whole genome shotgun (WGS) entry which is preliminary data.</text>
</comment>
<dbReference type="EMBL" id="BJWL01000005">
    <property type="protein sequence ID" value="GFY87838.1"/>
    <property type="molecule type" value="Genomic_DNA"/>
</dbReference>
<dbReference type="AlphaFoldDB" id="A0A7J0EMX8"/>
<reference evidence="2 3" key="1">
    <citation type="submission" date="2019-07" db="EMBL/GenBank/DDBJ databases">
        <title>De Novo Assembly of kiwifruit Actinidia rufa.</title>
        <authorList>
            <person name="Sugita-Konishi S."/>
            <person name="Sato K."/>
            <person name="Mori E."/>
            <person name="Abe Y."/>
            <person name="Kisaki G."/>
            <person name="Hamano K."/>
            <person name="Suezawa K."/>
            <person name="Otani M."/>
            <person name="Fukuda T."/>
            <person name="Manabe T."/>
            <person name="Gomi K."/>
            <person name="Tabuchi M."/>
            <person name="Akimitsu K."/>
            <person name="Kataoka I."/>
        </authorList>
    </citation>
    <scope>NUCLEOTIDE SEQUENCE [LARGE SCALE GENOMIC DNA]</scope>
    <source>
        <strain evidence="3">cv. Fuchu</strain>
    </source>
</reference>
<feature type="region of interest" description="Disordered" evidence="1">
    <location>
        <begin position="21"/>
        <end position="68"/>
    </location>
</feature>
<evidence type="ECO:0000313" key="2">
    <source>
        <dbReference type="EMBL" id="GFY87838.1"/>
    </source>
</evidence>
<organism evidence="2 3">
    <name type="scientific">Actinidia rufa</name>
    <dbReference type="NCBI Taxonomy" id="165716"/>
    <lineage>
        <taxon>Eukaryota</taxon>
        <taxon>Viridiplantae</taxon>
        <taxon>Streptophyta</taxon>
        <taxon>Embryophyta</taxon>
        <taxon>Tracheophyta</taxon>
        <taxon>Spermatophyta</taxon>
        <taxon>Magnoliopsida</taxon>
        <taxon>eudicotyledons</taxon>
        <taxon>Gunneridae</taxon>
        <taxon>Pentapetalae</taxon>
        <taxon>asterids</taxon>
        <taxon>Ericales</taxon>
        <taxon>Actinidiaceae</taxon>
        <taxon>Actinidia</taxon>
    </lineage>
</organism>
<evidence type="ECO:0000313" key="3">
    <source>
        <dbReference type="Proteomes" id="UP000585474"/>
    </source>
</evidence>
<accession>A0A7J0EMX8</accession>
<dbReference type="Proteomes" id="UP000585474">
    <property type="component" value="Unassembled WGS sequence"/>
</dbReference>
<name>A0A7J0EMX8_9ERIC</name>
<protein>
    <submittedName>
        <fullName evidence="2">Uncharacterized protein</fullName>
    </submittedName>
</protein>
<gene>
    <name evidence="2" type="ORF">Acr_05g0014770</name>
</gene>
<keyword evidence="3" id="KW-1185">Reference proteome</keyword>